<proteinExistence type="predicted"/>
<comment type="caution">
    <text evidence="5">The sequence shown here is derived from an EMBL/GenBank/DDBJ whole genome shotgun (WGS) entry which is preliminary data.</text>
</comment>
<evidence type="ECO:0000313" key="6">
    <source>
        <dbReference type="Proteomes" id="UP001139409"/>
    </source>
</evidence>
<organism evidence="5 6">
    <name type="scientific">Fulvivirga sedimenti</name>
    <dbReference type="NCBI Taxonomy" id="2879465"/>
    <lineage>
        <taxon>Bacteria</taxon>
        <taxon>Pseudomonadati</taxon>
        <taxon>Bacteroidota</taxon>
        <taxon>Cytophagia</taxon>
        <taxon>Cytophagales</taxon>
        <taxon>Fulvivirgaceae</taxon>
        <taxon>Fulvivirga</taxon>
    </lineage>
</organism>
<dbReference type="Proteomes" id="UP001139409">
    <property type="component" value="Unassembled WGS sequence"/>
</dbReference>
<gene>
    <name evidence="5" type="ORF">LDX50_24965</name>
</gene>
<dbReference type="InterPro" id="IPR023346">
    <property type="entry name" value="Lysozyme-like_dom_sf"/>
</dbReference>
<evidence type="ECO:0000313" key="5">
    <source>
        <dbReference type="EMBL" id="MCA6078147.1"/>
    </source>
</evidence>
<keyword evidence="3" id="KW-0998">Cell outer membrane</keyword>
<dbReference type="CDD" id="cd13403">
    <property type="entry name" value="MLTF-like"/>
    <property type="match status" value="1"/>
</dbReference>
<accession>A0A9X1HWM9</accession>
<keyword evidence="2" id="KW-0732">Signal</keyword>
<keyword evidence="6" id="KW-1185">Reference proteome</keyword>
<reference evidence="5" key="1">
    <citation type="submission" date="2021-09" db="EMBL/GenBank/DDBJ databases">
        <title>Fulvivirga sp. isolated from coastal sediment.</title>
        <authorList>
            <person name="Yu H."/>
        </authorList>
    </citation>
    <scope>NUCLEOTIDE SEQUENCE</scope>
    <source>
        <strain evidence="5">1062</strain>
    </source>
</reference>
<dbReference type="RefSeq" id="WP_225699002.1">
    <property type="nucleotide sequence ID" value="NZ_JAIXNE010000005.1"/>
</dbReference>
<dbReference type="PANTHER" id="PTHR35936">
    <property type="entry name" value="MEMBRANE-BOUND LYTIC MUREIN TRANSGLYCOSYLASE F"/>
    <property type="match status" value="1"/>
</dbReference>
<evidence type="ECO:0000259" key="4">
    <source>
        <dbReference type="SMART" id="SM00062"/>
    </source>
</evidence>
<dbReference type="AlphaFoldDB" id="A0A9X1HWM9"/>
<dbReference type="Pfam" id="PF00497">
    <property type="entry name" value="SBP_bac_3"/>
    <property type="match status" value="1"/>
</dbReference>
<evidence type="ECO:0000256" key="2">
    <source>
        <dbReference type="ARBA" id="ARBA00022729"/>
    </source>
</evidence>
<protein>
    <submittedName>
        <fullName evidence="5">Transporter substrate-binding domain-containing protein</fullName>
    </submittedName>
</protein>
<evidence type="ECO:0000256" key="1">
    <source>
        <dbReference type="ARBA" id="ARBA00004339"/>
    </source>
</evidence>
<sequence length="488" mass="55605">MTTQKKVRLLTYAFILIMLFGACRRSGSESTENRMDTNGPVTLARVDLDLDAIKERGTLRAIVENSSTGFFIYKGRPMGFEHDLLDLFAKSIGVELEIVVTKSIDEAFNLLDSGKGDILAYALTITKERKKRAAFTHSYYSTRQVLVQRMPDNWRSMKRDDIDKGLIREVVDLAGKEVFVRKSSSYSRRLENLSDEIGSDILVIDVDSAETEQLIHMVSEGEIPMTVADETVALVNASYYPNIDVKTPISFPQNIAWAVRPNSTELLSTLNNWIDSVKKEPTANVIYNRYFKYRRKANMLARSDYSSMGGEKISPFDDLIREAADTLRWDWLLLASQIYQESKFDTDIVSWAGAVGLMQVVPETGSRFGATDLTDPKQNIRAGMGYLLHLDELWSKTITDPEERIKFVLASYNVGLGHVVDARDLAQKYGRDPLKWEGNVEYFLERKSDPEIYQDEVVKSGYCRGDEPVNYVREILNRYEQYKQFIAV</sequence>
<dbReference type="SUPFAM" id="SSF53955">
    <property type="entry name" value="Lysozyme-like"/>
    <property type="match status" value="1"/>
</dbReference>
<dbReference type="SMART" id="SM00062">
    <property type="entry name" value="PBPb"/>
    <property type="match status" value="1"/>
</dbReference>
<comment type="subcellular location">
    <subcellularLocation>
        <location evidence="1">Cell outer membrane</location>
        <topology evidence="1">Peripheral membrane protein</topology>
    </subcellularLocation>
</comment>
<dbReference type="InterPro" id="IPR008258">
    <property type="entry name" value="Transglycosylase_SLT_dom_1"/>
</dbReference>
<keyword evidence="3" id="KW-0472">Membrane</keyword>
<dbReference type="InterPro" id="IPR001638">
    <property type="entry name" value="Solute-binding_3/MltF_N"/>
</dbReference>
<dbReference type="CDD" id="cd01009">
    <property type="entry name" value="PBP2_YfhD_N"/>
    <property type="match status" value="1"/>
</dbReference>
<dbReference type="Gene3D" id="3.40.190.10">
    <property type="entry name" value="Periplasmic binding protein-like II"/>
    <property type="match status" value="2"/>
</dbReference>
<name>A0A9X1HWM9_9BACT</name>
<dbReference type="Gene3D" id="1.10.530.10">
    <property type="match status" value="1"/>
</dbReference>
<dbReference type="EMBL" id="JAIXNE010000005">
    <property type="protein sequence ID" value="MCA6078147.1"/>
    <property type="molecule type" value="Genomic_DNA"/>
</dbReference>
<dbReference type="GO" id="GO:0009279">
    <property type="term" value="C:cell outer membrane"/>
    <property type="evidence" value="ECO:0007669"/>
    <property type="project" value="UniProtKB-SubCell"/>
</dbReference>
<evidence type="ECO:0000256" key="3">
    <source>
        <dbReference type="ARBA" id="ARBA00023237"/>
    </source>
</evidence>
<dbReference type="PANTHER" id="PTHR35936:SF32">
    <property type="entry name" value="MEMBRANE-BOUND LYTIC MUREIN TRANSGLYCOSYLASE F"/>
    <property type="match status" value="1"/>
</dbReference>
<dbReference type="SUPFAM" id="SSF53850">
    <property type="entry name" value="Periplasmic binding protein-like II"/>
    <property type="match status" value="1"/>
</dbReference>
<dbReference type="PROSITE" id="PS51257">
    <property type="entry name" value="PROKAR_LIPOPROTEIN"/>
    <property type="match status" value="1"/>
</dbReference>
<dbReference type="Pfam" id="PF01464">
    <property type="entry name" value="SLT"/>
    <property type="match status" value="1"/>
</dbReference>
<feature type="domain" description="Solute-binding protein family 3/N-terminal" evidence="4">
    <location>
        <begin position="58"/>
        <end position="294"/>
    </location>
</feature>